<sequence>MVPDAAVYQNMHLYGIRCLAHEDYHYGVPAEFFGAYCASHFLPELVSRNIEALLIVDPDRNVVAAIRDEDVPPARALIRLRQIGFTVEHGCHASPGISGWREMEDGSKAWVWTADSGLNVAHE</sequence>
<keyword evidence="2" id="KW-1185">Reference proteome</keyword>
<evidence type="ECO:0000313" key="1">
    <source>
        <dbReference type="EMBL" id="ORV75016.1"/>
    </source>
</evidence>
<dbReference type="EMBL" id="LQOY01000183">
    <property type="protein sequence ID" value="ORV75016.1"/>
    <property type="molecule type" value="Genomic_DNA"/>
</dbReference>
<dbReference type="Proteomes" id="UP000193928">
    <property type="component" value="Unassembled WGS sequence"/>
</dbReference>
<gene>
    <name evidence="1" type="ORF">AWC08_00745</name>
</gene>
<name>A0A1X1VYQ0_MYCGO</name>
<dbReference type="AlphaFoldDB" id="A0A1X1VYQ0"/>
<accession>A0A1X1VYQ0</accession>
<comment type="caution">
    <text evidence="1">The sequence shown here is derived from an EMBL/GenBank/DDBJ whole genome shotgun (WGS) entry which is preliminary data.</text>
</comment>
<protein>
    <submittedName>
        <fullName evidence="1">Uncharacterized protein</fullName>
    </submittedName>
</protein>
<reference evidence="1 2" key="1">
    <citation type="submission" date="2016-01" db="EMBL/GenBank/DDBJ databases">
        <title>The new phylogeny of the genus Mycobacterium.</title>
        <authorList>
            <person name="Tarcisio F."/>
            <person name="Conor M."/>
            <person name="Antonella G."/>
            <person name="Elisabetta G."/>
            <person name="Giulia F.S."/>
            <person name="Sara T."/>
            <person name="Anna F."/>
            <person name="Clotilde B."/>
            <person name="Roberto B."/>
            <person name="Veronica D.S."/>
            <person name="Fabio R."/>
            <person name="Monica P."/>
            <person name="Olivier J."/>
            <person name="Enrico T."/>
            <person name="Nicola S."/>
        </authorList>
    </citation>
    <scope>NUCLEOTIDE SEQUENCE [LARGE SCALE GENOMIC DNA]</scope>
    <source>
        <strain evidence="1 2">DSM 44160</strain>
    </source>
</reference>
<evidence type="ECO:0000313" key="2">
    <source>
        <dbReference type="Proteomes" id="UP000193928"/>
    </source>
</evidence>
<proteinExistence type="predicted"/>
<organism evidence="1 2">
    <name type="scientific">Mycobacterium gordonae</name>
    <dbReference type="NCBI Taxonomy" id="1778"/>
    <lineage>
        <taxon>Bacteria</taxon>
        <taxon>Bacillati</taxon>
        <taxon>Actinomycetota</taxon>
        <taxon>Actinomycetes</taxon>
        <taxon>Mycobacteriales</taxon>
        <taxon>Mycobacteriaceae</taxon>
        <taxon>Mycobacterium</taxon>
    </lineage>
</organism>